<evidence type="ECO:0000259" key="1">
    <source>
        <dbReference type="PROSITE" id="PS51819"/>
    </source>
</evidence>
<sequence>MSENKVWPCFSYPDARAAIDFLVEAFGLVERTCYTDDDRIVHAQLDWPAGGGVMIGTSDPANECSQPTGGGSVYLVTDEPDALHDRAVAAGAKIVRGLRDEDYGSRGFTARDVAGNLWSFGTYRGE</sequence>
<accession>A0ABV9U530</accession>
<proteinExistence type="predicted"/>
<dbReference type="PROSITE" id="PS51819">
    <property type="entry name" value="VOC"/>
    <property type="match status" value="1"/>
</dbReference>
<comment type="caution">
    <text evidence="2">The sequence shown here is derived from an EMBL/GenBank/DDBJ whole genome shotgun (WGS) entry which is preliminary data.</text>
</comment>
<gene>
    <name evidence="2" type="ORF">ACFPCY_26835</name>
</gene>
<dbReference type="EMBL" id="JBHSIT010000008">
    <property type="protein sequence ID" value="MFC4910954.1"/>
    <property type="molecule type" value="Genomic_DNA"/>
</dbReference>
<dbReference type="PANTHER" id="PTHR34109:SF1">
    <property type="entry name" value="VOC DOMAIN-CONTAINING PROTEIN"/>
    <property type="match status" value="1"/>
</dbReference>
<dbReference type="SUPFAM" id="SSF54593">
    <property type="entry name" value="Glyoxalase/Bleomycin resistance protein/Dihydroxybiphenyl dioxygenase"/>
    <property type="match status" value="1"/>
</dbReference>
<dbReference type="InterPro" id="IPR004360">
    <property type="entry name" value="Glyas_Fos-R_dOase_dom"/>
</dbReference>
<evidence type="ECO:0000313" key="3">
    <source>
        <dbReference type="Proteomes" id="UP001595872"/>
    </source>
</evidence>
<protein>
    <submittedName>
        <fullName evidence="2">VOC family protein</fullName>
    </submittedName>
</protein>
<evidence type="ECO:0000313" key="2">
    <source>
        <dbReference type="EMBL" id="MFC4910954.1"/>
    </source>
</evidence>
<feature type="domain" description="VOC" evidence="1">
    <location>
        <begin position="2"/>
        <end position="123"/>
    </location>
</feature>
<dbReference type="RefSeq" id="WP_378259605.1">
    <property type="nucleotide sequence ID" value="NZ_JBHSIT010000008.1"/>
</dbReference>
<name>A0ABV9U530_9ACTN</name>
<dbReference type="InterPro" id="IPR037523">
    <property type="entry name" value="VOC_core"/>
</dbReference>
<dbReference type="InterPro" id="IPR029068">
    <property type="entry name" value="Glyas_Bleomycin-R_OHBP_Dase"/>
</dbReference>
<dbReference type="Proteomes" id="UP001595872">
    <property type="component" value="Unassembled WGS sequence"/>
</dbReference>
<dbReference type="Gene3D" id="3.30.720.110">
    <property type="match status" value="1"/>
</dbReference>
<dbReference type="Pfam" id="PF00903">
    <property type="entry name" value="Glyoxalase"/>
    <property type="match status" value="1"/>
</dbReference>
<organism evidence="2 3">
    <name type="scientific">Actinomadura gamaensis</name>
    <dbReference type="NCBI Taxonomy" id="1763541"/>
    <lineage>
        <taxon>Bacteria</taxon>
        <taxon>Bacillati</taxon>
        <taxon>Actinomycetota</taxon>
        <taxon>Actinomycetes</taxon>
        <taxon>Streptosporangiales</taxon>
        <taxon>Thermomonosporaceae</taxon>
        <taxon>Actinomadura</taxon>
    </lineage>
</organism>
<dbReference type="Gene3D" id="3.30.720.120">
    <property type="match status" value="1"/>
</dbReference>
<dbReference type="PANTHER" id="PTHR34109">
    <property type="entry name" value="BNAUNNG04460D PROTEIN-RELATED"/>
    <property type="match status" value="1"/>
</dbReference>
<keyword evidence="3" id="KW-1185">Reference proteome</keyword>
<reference evidence="3" key="1">
    <citation type="journal article" date="2019" name="Int. J. Syst. Evol. Microbiol.">
        <title>The Global Catalogue of Microorganisms (GCM) 10K type strain sequencing project: providing services to taxonomists for standard genome sequencing and annotation.</title>
        <authorList>
            <consortium name="The Broad Institute Genomics Platform"/>
            <consortium name="The Broad Institute Genome Sequencing Center for Infectious Disease"/>
            <person name="Wu L."/>
            <person name="Ma J."/>
        </authorList>
    </citation>
    <scope>NUCLEOTIDE SEQUENCE [LARGE SCALE GENOMIC DNA]</scope>
    <source>
        <strain evidence="3">KLKA75</strain>
    </source>
</reference>